<sequence length="202" mass="22143">MTGPASAERVLAYLTTGGRTIAETERLTGWPAHAIGRLIARQPRLQLDTGGRVVLLGEVVEPSVRGDDAVQALHAQVDDRRAALGFTWRDVRAQMRLTLRSLADLHDGTASPDVCERAQRWLATLTHVPSGPVDARELYEQMKARKELLGLTWSQVAIAAGSNCSTLNSMRRGLLSKQTQVRVQAWLAVTAPMSPEEERRSA</sequence>
<evidence type="ECO:0000313" key="1">
    <source>
        <dbReference type="EMBL" id="MBB5626654.1"/>
    </source>
</evidence>
<gene>
    <name evidence="1" type="ORF">BJ981_002353</name>
</gene>
<organism evidence="1 2">
    <name type="scientific">Sphaerisporangium krabiense</name>
    <dbReference type="NCBI Taxonomy" id="763782"/>
    <lineage>
        <taxon>Bacteria</taxon>
        <taxon>Bacillati</taxon>
        <taxon>Actinomycetota</taxon>
        <taxon>Actinomycetes</taxon>
        <taxon>Streptosporangiales</taxon>
        <taxon>Streptosporangiaceae</taxon>
        <taxon>Sphaerisporangium</taxon>
    </lineage>
</organism>
<protein>
    <submittedName>
        <fullName evidence="1">Uncharacterized protein</fullName>
    </submittedName>
</protein>
<evidence type="ECO:0000313" key="2">
    <source>
        <dbReference type="Proteomes" id="UP000588112"/>
    </source>
</evidence>
<dbReference type="Proteomes" id="UP000588112">
    <property type="component" value="Unassembled WGS sequence"/>
</dbReference>
<dbReference type="EMBL" id="JACHBR010000001">
    <property type="protein sequence ID" value="MBB5626654.1"/>
    <property type="molecule type" value="Genomic_DNA"/>
</dbReference>
<accession>A0A7W8Z3B0</accession>
<proteinExistence type="predicted"/>
<name>A0A7W8Z3B0_9ACTN</name>
<dbReference type="RefSeq" id="WP_184610744.1">
    <property type="nucleotide sequence ID" value="NZ_BOOS01000029.1"/>
</dbReference>
<keyword evidence="2" id="KW-1185">Reference proteome</keyword>
<dbReference type="AlphaFoldDB" id="A0A7W8Z3B0"/>
<comment type="caution">
    <text evidence="1">The sequence shown here is derived from an EMBL/GenBank/DDBJ whole genome shotgun (WGS) entry which is preliminary data.</text>
</comment>
<reference evidence="1 2" key="1">
    <citation type="submission" date="2020-08" db="EMBL/GenBank/DDBJ databases">
        <title>Sequencing the genomes of 1000 actinobacteria strains.</title>
        <authorList>
            <person name="Klenk H.-P."/>
        </authorList>
    </citation>
    <scope>NUCLEOTIDE SEQUENCE [LARGE SCALE GENOMIC DNA]</scope>
    <source>
        <strain evidence="1 2">DSM 45790</strain>
    </source>
</reference>